<evidence type="ECO:0000313" key="2">
    <source>
        <dbReference type="Proteomes" id="UP000315003"/>
    </source>
</evidence>
<evidence type="ECO:0000313" key="1">
    <source>
        <dbReference type="EMBL" id="QDT60689.1"/>
    </source>
</evidence>
<protein>
    <submittedName>
        <fullName evidence="1">Uncharacterized protein</fullName>
    </submittedName>
</protein>
<sequence length="419" mass="46782">MFRMIRCRPVSLQSNHSLALLLVAGVSIFVCGLFAGTAQADELPEPALAEKFLHEGTFAEGETACLLALDKDRGNDQVRFGLGVIQFARAIENLGAALHEHGAISEKARQPFLRLPVPKNDQPATISYQEVGRILDVFAHDLSRANQTLGEITDDDVKLPLRLAAIQFDFTGTGKKKTKLIDLLVHFNRGRLGLEKANPEFRVHFDRGDVDWLRAYCHLLSGMVEAYRAVDAGQGFEARIAEIFPKVDGIRAEADEEVLGATIVDPPRLRRMRLHFVAVCDLNQTTWSHIRAETDDDFEWLPKPGQTDQLGLPLSDQQIDAWLEMMREVGLMLKGQRVLSSDLLRFAFRDAEPGLGLNVKKLLDDPPLDFLNSERLNRKGIDAKYLEPEKGKVVNVMALLRVSQFFGGPFGFLSAVRMN</sequence>
<reference evidence="1 2" key="1">
    <citation type="submission" date="2019-02" db="EMBL/GenBank/DDBJ databases">
        <title>Deep-cultivation of Planctomycetes and their phenomic and genomic characterization uncovers novel biology.</title>
        <authorList>
            <person name="Wiegand S."/>
            <person name="Jogler M."/>
            <person name="Boedeker C."/>
            <person name="Pinto D."/>
            <person name="Vollmers J."/>
            <person name="Rivas-Marin E."/>
            <person name="Kohn T."/>
            <person name="Peeters S.H."/>
            <person name="Heuer A."/>
            <person name="Rast P."/>
            <person name="Oberbeckmann S."/>
            <person name="Bunk B."/>
            <person name="Jeske O."/>
            <person name="Meyerdierks A."/>
            <person name="Storesund J.E."/>
            <person name="Kallscheuer N."/>
            <person name="Luecker S."/>
            <person name="Lage O.M."/>
            <person name="Pohl T."/>
            <person name="Merkel B.J."/>
            <person name="Hornburger P."/>
            <person name="Mueller R.-W."/>
            <person name="Bruemmer F."/>
            <person name="Labrenz M."/>
            <person name="Spormann A.M."/>
            <person name="Op den Camp H."/>
            <person name="Overmann J."/>
            <person name="Amann R."/>
            <person name="Jetten M.S.M."/>
            <person name="Mascher T."/>
            <person name="Medema M.H."/>
            <person name="Devos D.P."/>
            <person name="Kaster A.-K."/>
            <person name="Ovreas L."/>
            <person name="Rohde M."/>
            <person name="Galperin M.Y."/>
            <person name="Jogler C."/>
        </authorList>
    </citation>
    <scope>NUCLEOTIDE SEQUENCE [LARGE SCALE GENOMIC DNA]</scope>
    <source>
        <strain evidence="1 2">SV_7m_r</strain>
    </source>
</reference>
<name>A0A517SX19_9BACT</name>
<dbReference type="EMBL" id="CP036272">
    <property type="protein sequence ID" value="QDT60689.1"/>
    <property type="molecule type" value="Genomic_DNA"/>
</dbReference>
<accession>A0A517SX19</accession>
<dbReference type="AlphaFoldDB" id="A0A517SX19"/>
<proteinExistence type="predicted"/>
<keyword evidence="2" id="KW-1185">Reference proteome</keyword>
<dbReference type="OrthoDB" id="9815249at2"/>
<organism evidence="1 2">
    <name type="scientific">Stieleria bergensis</name>
    <dbReference type="NCBI Taxonomy" id="2528025"/>
    <lineage>
        <taxon>Bacteria</taxon>
        <taxon>Pseudomonadati</taxon>
        <taxon>Planctomycetota</taxon>
        <taxon>Planctomycetia</taxon>
        <taxon>Pirellulales</taxon>
        <taxon>Pirellulaceae</taxon>
        <taxon>Stieleria</taxon>
    </lineage>
</organism>
<dbReference type="RefSeq" id="WP_145273757.1">
    <property type="nucleotide sequence ID" value="NZ_CP036272.1"/>
</dbReference>
<gene>
    <name evidence="1" type="ORF">SV7mr_32150</name>
</gene>
<dbReference type="Proteomes" id="UP000315003">
    <property type="component" value="Chromosome"/>
</dbReference>